<dbReference type="STRING" id="157072.A0A024UHA3"/>
<dbReference type="GO" id="GO:0005737">
    <property type="term" value="C:cytoplasm"/>
    <property type="evidence" value="ECO:0007669"/>
    <property type="project" value="TreeGrafter"/>
</dbReference>
<feature type="compositionally biased region" description="Polar residues" evidence="1">
    <location>
        <begin position="314"/>
        <end position="332"/>
    </location>
</feature>
<feature type="region of interest" description="Disordered" evidence="1">
    <location>
        <begin position="1106"/>
        <end position="1136"/>
    </location>
</feature>
<feature type="compositionally biased region" description="Low complexity" evidence="1">
    <location>
        <begin position="335"/>
        <end position="349"/>
    </location>
</feature>
<feature type="compositionally biased region" description="Low complexity" evidence="1">
    <location>
        <begin position="272"/>
        <end position="290"/>
    </location>
</feature>
<feature type="compositionally biased region" description="Polar residues" evidence="1">
    <location>
        <begin position="448"/>
        <end position="463"/>
    </location>
</feature>
<feature type="region of interest" description="Disordered" evidence="1">
    <location>
        <begin position="632"/>
        <end position="740"/>
    </location>
</feature>
<dbReference type="CDD" id="cd00052">
    <property type="entry name" value="EH"/>
    <property type="match status" value="2"/>
</dbReference>
<gene>
    <name evidence="4" type="ORF">H310_04052</name>
</gene>
<feature type="region of interest" description="Disordered" evidence="1">
    <location>
        <begin position="511"/>
        <end position="555"/>
    </location>
</feature>
<feature type="region of interest" description="Disordered" evidence="1">
    <location>
        <begin position="394"/>
        <end position="473"/>
    </location>
</feature>
<dbReference type="InterPro" id="IPR011992">
    <property type="entry name" value="EF-hand-dom_pair"/>
</dbReference>
<feature type="compositionally biased region" description="Low complexity" evidence="1">
    <location>
        <begin position="511"/>
        <end position="520"/>
    </location>
</feature>
<dbReference type="GO" id="GO:0005509">
    <property type="term" value="F:calcium ion binding"/>
    <property type="evidence" value="ECO:0007669"/>
    <property type="project" value="InterPro"/>
</dbReference>
<feature type="region of interest" description="Disordered" evidence="1">
    <location>
        <begin position="272"/>
        <end position="378"/>
    </location>
</feature>
<evidence type="ECO:0000313" key="4">
    <source>
        <dbReference type="EMBL" id="ETW04978.1"/>
    </source>
</evidence>
<dbReference type="InterPro" id="IPR000261">
    <property type="entry name" value="EH_dom"/>
</dbReference>
<dbReference type="SMART" id="SM00027">
    <property type="entry name" value="EH"/>
    <property type="match status" value="2"/>
</dbReference>
<feature type="region of interest" description="Disordered" evidence="1">
    <location>
        <begin position="1"/>
        <end position="44"/>
    </location>
</feature>
<feature type="region of interest" description="Disordered" evidence="1">
    <location>
        <begin position="767"/>
        <end position="800"/>
    </location>
</feature>
<feature type="compositionally biased region" description="Low complexity" evidence="1">
    <location>
        <begin position="923"/>
        <end position="932"/>
    </location>
</feature>
<feature type="compositionally biased region" description="Polar residues" evidence="1">
    <location>
        <begin position="668"/>
        <end position="699"/>
    </location>
</feature>
<dbReference type="SMART" id="SM00054">
    <property type="entry name" value="EFh"/>
    <property type="match status" value="2"/>
</dbReference>
<evidence type="ECO:0008006" key="5">
    <source>
        <dbReference type="Google" id="ProtNLM"/>
    </source>
</evidence>
<dbReference type="EMBL" id="KI913957">
    <property type="protein sequence ID" value="ETW04978.1"/>
    <property type="molecule type" value="Genomic_DNA"/>
</dbReference>
<feature type="compositionally biased region" description="Polar residues" evidence="1">
    <location>
        <begin position="350"/>
        <end position="361"/>
    </location>
</feature>
<feature type="compositionally biased region" description="Pro residues" evidence="1">
    <location>
        <begin position="656"/>
        <end position="667"/>
    </location>
</feature>
<feature type="region of interest" description="Disordered" evidence="1">
    <location>
        <begin position="923"/>
        <end position="956"/>
    </location>
</feature>
<feature type="compositionally biased region" description="Polar residues" evidence="1">
    <location>
        <begin position="632"/>
        <end position="644"/>
    </location>
</feature>
<proteinExistence type="predicted"/>
<reference evidence="4" key="1">
    <citation type="submission" date="2013-12" db="EMBL/GenBank/DDBJ databases">
        <title>The Genome Sequence of Aphanomyces invadans NJM9701.</title>
        <authorList>
            <consortium name="The Broad Institute Genomics Platform"/>
            <person name="Russ C."/>
            <person name="Tyler B."/>
            <person name="van West P."/>
            <person name="Dieguez-Uribeondo J."/>
            <person name="Young S.K."/>
            <person name="Zeng Q."/>
            <person name="Gargeya S."/>
            <person name="Fitzgerald M."/>
            <person name="Abouelleil A."/>
            <person name="Alvarado L."/>
            <person name="Chapman S.B."/>
            <person name="Gainer-Dewar J."/>
            <person name="Goldberg J."/>
            <person name="Griggs A."/>
            <person name="Gujja S."/>
            <person name="Hansen M."/>
            <person name="Howarth C."/>
            <person name="Imamovic A."/>
            <person name="Ireland A."/>
            <person name="Larimer J."/>
            <person name="McCowan C."/>
            <person name="Murphy C."/>
            <person name="Pearson M."/>
            <person name="Poon T.W."/>
            <person name="Priest M."/>
            <person name="Roberts A."/>
            <person name="Saif S."/>
            <person name="Shea T."/>
            <person name="Sykes S."/>
            <person name="Wortman J."/>
            <person name="Nusbaum C."/>
            <person name="Birren B."/>
        </authorList>
    </citation>
    <scope>NUCLEOTIDE SEQUENCE [LARGE SCALE GENOMIC DNA]</scope>
    <source>
        <strain evidence="4">NJM9701</strain>
    </source>
</reference>
<dbReference type="GeneID" id="20081102"/>
<protein>
    <recommendedName>
        <fullName evidence="5">Calmodulin</fullName>
    </recommendedName>
</protein>
<feature type="domain" description="EH" evidence="2">
    <location>
        <begin position="182"/>
        <end position="272"/>
    </location>
</feature>
<dbReference type="AlphaFoldDB" id="A0A024UHA3"/>
<dbReference type="SUPFAM" id="SSF47473">
    <property type="entry name" value="EF-hand"/>
    <property type="match status" value="2"/>
</dbReference>
<dbReference type="GO" id="GO:0016197">
    <property type="term" value="P:endosomal transport"/>
    <property type="evidence" value="ECO:0007669"/>
    <property type="project" value="TreeGrafter"/>
</dbReference>
<feature type="compositionally biased region" description="Low complexity" evidence="1">
    <location>
        <begin position="13"/>
        <end position="31"/>
    </location>
</feature>
<sequence>MQQGNFGSNNRYGSGLQQQQQGGGNFQVYGGMNPGGPPLGGQVNTGQQLAAQGIVWTPPSPQEKQYYDMLFQVADDEHTGSIGGRSAVMFFTKSGLDKSILREVWTIADSRQTSFLQLNDFYVAMRLIAMAQHGHPMTLTHFYALAASPFALARLEGVPPPQVQQQHQSPAPLATYSITSDEKTKYQTIFAQYDTDHDGFLLGQDAAALFQMSGMDRNDLRTIWALADRTSDGRLDLTEFYIAMHLIVCVTKRGMVLPQTLPLELEQSLRSTGSFSQSGSGHFSTIHQAMPQPPAPPQGMSAFDELESPVSAVPTEQPTSGFGQGDRSSGTFQHAPFASPGGPATTTGGLNASENGTQSRGSIAGGSFGNAADSSLRQSSCGNQPCLVGAGAMGQPSNFGSQHPSGIPPSSAFGSQRQASFGSPALDGCSKQAPQSNSIGAPAAPSATGKTISRQSSFGNSTPAAMDGFGKQATHTNSFGDFGVSSVPAPPLAPPPVSSFASNSRQASFGAQSSSSVSSAMDGFGKQAPHSNTFGAFTTTPQSNPSPLSAGLESSKGANSLCDFGSPLTTAVPPPSGVGSVTAPTSPGDFGNFGMAAPGAPATTGFGSTSGQQTGTVGAFGVNSPVLAPKSSSVVASGFGSTSHTRPDEFGDFSLPPAPLAVAPPPTSSFASMTPPSKSTDLAASTSQFQSKGPQQPVSGDNFGDFGHAAAPSTTATQPPVASGFGSVPNAAPSSSVSTAFDDFASPTNASEFGDFSGASTFSRSGGEFNAFGASTQEPSSVSSSFAQPSNDFGGFGISPPSTSSQVVAASVTFTSNKASSVPTPPAFGSTQPEAKVFGEFCATSATPASFSSNKITSGFDDFPSPTNSSGFGDFTSSFPPAPASDFGDFGSNPAPTSFGRNLAPSVSDFSLSSPAANAFAPISSTPSSSAPGDIAHRPSDVAGSSTAAPSLSSGFEDFPSPISTTTFEGFGSTKQTESPGFGRPSGGFGDFSAVPTAVALPSSNSEPLLDSPPENAAAATARELDAANASLLRSLTQLAVSQKNVVQVAHIQHLATNLLRLTAQRDQLRAAQSTDPSLALTIQRLIDDERAFISTTSQVLQELEQQQKQQKALSRQPSSSSSHSTGNSGYGAFEF</sequence>
<dbReference type="OrthoDB" id="524326at2759"/>
<feature type="compositionally biased region" description="Low complexity" evidence="1">
    <location>
        <begin position="1106"/>
        <end position="1128"/>
    </location>
</feature>
<feature type="domain" description="EH" evidence="2">
    <location>
        <begin position="63"/>
        <end position="152"/>
    </location>
</feature>
<evidence type="ECO:0000259" key="3">
    <source>
        <dbReference type="PROSITE" id="PS50222"/>
    </source>
</evidence>
<dbReference type="Pfam" id="PF12763">
    <property type="entry name" value="EH"/>
    <property type="match status" value="2"/>
</dbReference>
<feature type="domain" description="EF-hand" evidence="3">
    <location>
        <begin position="181"/>
        <end position="216"/>
    </location>
</feature>
<dbReference type="InterPro" id="IPR002048">
    <property type="entry name" value="EF_hand_dom"/>
</dbReference>
<feature type="compositionally biased region" description="Polar residues" evidence="1">
    <location>
        <begin position="1"/>
        <end position="12"/>
    </location>
</feature>
<dbReference type="PROSITE" id="PS50222">
    <property type="entry name" value="EF_HAND_2"/>
    <property type="match status" value="2"/>
</dbReference>
<accession>A0A024UHA3</accession>
<feature type="compositionally biased region" description="Polar residues" evidence="1">
    <location>
        <begin position="412"/>
        <end position="421"/>
    </location>
</feature>
<feature type="compositionally biased region" description="Polar residues" evidence="1">
    <location>
        <begin position="529"/>
        <end position="547"/>
    </location>
</feature>
<feature type="compositionally biased region" description="Polar residues" evidence="1">
    <location>
        <begin position="395"/>
        <end position="404"/>
    </location>
</feature>
<feature type="region of interest" description="Disordered" evidence="1">
    <location>
        <begin position="862"/>
        <end position="893"/>
    </location>
</feature>
<dbReference type="PANTHER" id="PTHR11216:SF174">
    <property type="entry name" value="GH06923P"/>
    <property type="match status" value="1"/>
</dbReference>
<dbReference type="GO" id="GO:0005886">
    <property type="term" value="C:plasma membrane"/>
    <property type="evidence" value="ECO:0007669"/>
    <property type="project" value="TreeGrafter"/>
</dbReference>
<dbReference type="GO" id="GO:0006897">
    <property type="term" value="P:endocytosis"/>
    <property type="evidence" value="ECO:0007669"/>
    <property type="project" value="TreeGrafter"/>
</dbReference>
<evidence type="ECO:0000256" key="1">
    <source>
        <dbReference type="SAM" id="MobiDB-lite"/>
    </source>
</evidence>
<feature type="compositionally biased region" description="Low complexity" evidence="1">
    <location>
        <begin position="709"/>
        <end position="738"/>
    </location>
</feature>
<dbReference type="Gene3D" id="1.10.238.10">
    <property type="entry name" value="EF-hand"/>
    <property type="match status" value="2"/>
</dbReference>
<dbReference type="VEuPathDB" id="FungiDB:H310_04052"/>
<feature type="domain" description="EF-hand" evidence="3">
    <location>
        <begin position="219"/>
        <end position="250"/>
    </location>
</feature>
<dbReference type="PROSITE" id="PS50031">
    <property type="entry name" value="EH"/>
    <property type="match status" value="2"/>
</dbReference>
<name>A0A024UHA3_9STRA</name>
<feature type="compositionally biased region" description="Polar residues" evidence="1">
    <location>
        <begin position="943"/>
        <end position="954"/>
    </location>
</feature>
<feature type="compositionally biased region" description="Polar residues" evidence="1">
    <location>
        <begin position="865"/>
        <end position="879"/>
    </location>
</feature>
<dbReference type="RefSeq" id="XP_008866416.1">
    <property type="nucleotide sequence ID" value="XM_008868194.1"/>
</dbReference>
<evidence type="ECO:0000259" key="2">
    <source>
        <dbReference type="PROSITE" id="PS50031"/>
    </source>
</evidence>
<dbReference type="eggNOG" id="KOG0998">
    <property type="taxonomic scope" value="Eukaryota"/>
</dbReference>
<organism evidence="4">
    <name type="scientific">Aphanomyces invadans</name>
    <dbReference type="NCBI Taxonomy" id="157072"/>
    <lineage>
        <taxon>Eukaryota</taxon>
        <taxon>Sar</taxon>
        <taxon>Stramenopiles</taxon>
        <taxon>Oomycota</taxon>
        <taxon>Saprolegniomycetes</taxon>
        <taxon>Saprolegniales</taxon>
        <taxon>Verrucalvaceae</taxon>
        <taxon>Aphanomyces</taxon>
    </lineage>
</organism>
<dbReference type="PANTHER" id="PTHR11216">
    <property type="entry name" value="EH DOMAIN"/>
    <property type="match status" value="1"/>
</dbReference>